<evidence type="ECO:0000313" key="1">
    <source>
        <dbReference type="Proteomes" id="UP000887579"/>
    </source>
</evidence>
<accession>A0AC34G9F4</accession>
<dbReference type="Proteomes" id="UP000887579">
    <property type="component" value="Unplaced"/>
</dbReference>
<name>A0AC34G9F4_9BILA</name>
<evidence type="ECO:0000313" key="2">
    <source>
        <dbReference type="WBParaSite" id="ES5_v2.g26202.t1"/>
    </source>
</evidence>
<sequence length="285" mass="33768">MTYFGISNLNNFEDPFINNINLFPNISEEVLLHNIKNNKIYDISINYEDKVRLDDIYNYDPTPVLFQHRNNEALKNIWKNINHGDIITNRASKRALTDNNKEVIVEKKWIDFNDDEHDKMIYLIKKSDFEINVPIEKLHMGMHAPTIVFNNLSNQSYTVYRYMKSYNKGLQCYEHYTCEIDGFVKTEINNKIIYKPVEFKTMENVESQKQLDIDTLWNGVKTSIGVQCKLSDIDNVIFGFRDELSMKLKYCDVTTITNGIEYKVRNALNRMEKNTIKIIRKYYYS</sequence>
<dbReference type="WBParaSite" id="ES5_v2.g26202.t1">
    <property type="protein sequence ID" value="ES5_v2.g26202.t1"/>
    <property type="gene ID" value="ES5_v2.g26202"/>
</dbReference>
<reference evidence="2" key="1">
    <citation type="submission" date="2022-11" db="UniProtKB">
        <authorList>
            <consortium name="WormBaseParasite"/>
        </authorList>
    </citation>
    <scope>IDENTIFICATION</scope>
</reference>
<organism evidence="1 2">
    <name type="scientific">Panagrolaimus sp. ES5</name>
    <dbReference type="NCBI Taxonomy" id="591445"/>
    <lineage>
        <taxon>Eukaryota</taxon>
        <taxon>Metazoa</taxon>
        <taxon>Ecdysozoa</taxon>
        <taxon>Nematoda</taxon>
        <taxon>Chromadorea</taxon>
        <taxon>Rhabditida</taxon>
        <taxon>Tylenchina</taxon>
        <taxon>Panagrolaimomorpha</taxon>
        <taxon>Panagrolaimoidea</taxon>
        <taxon>Panagrolaimidae</taxon>
        <taxon>Panagrolaimus</taxon>
    </lineage>
</organism>
<protein>
    <submittedName>
        <fullName evidence="2">Decapping nuclease</fullName>
    </submittedName>
</protein>
<proteinExistence type="predicted"/>